<keyword evidence="4" id="KW-1185">Reference proteome</keyword>
<keyword evidence="2" id="KW-0472">Membrane</keyword>
<feature type="region of interest" description="Disordered" evidence="1">
    <location>
        <begin position="1"/>
        <end position="212"/>
    </location>
</feature>
<dbReference type="EMBL" id="WWBZ02000033">
    <property type="protein sequence ID" value="KAF4306899.1"/>
    <property type="molecule type" value="Genomic_DNA"/>
</dbReference>
<feature type="region of interest" description="Disordered" evidence="1">
    <location>
        <begin position="497"/>
        <end position="525"/>
    </location>
</feature>
<evidence type="ECO:0000313" key="3">
    <source>
        <dbReference type="EMBL" id="KAF4306899.1"/>
    </source>
</evidence>
<comment type="caution">
    <text evidence="3">The sequence shown here is derived from an EMBL/GenBank/DDBJ whole genome shotgun (WGS) entry which is preliminary data.</text>
</comment>
<feature type="compositionally biased region" description="Polar residues" evidence="1">
    <location>
        <begin position="66"/>
        <end position="77"/>
    </location>
</feature>
<keyword evidence="2" id="KW-1133">Transmembrane helix</keyword>
<reference evidence="3" key="1">
    <citation type="submission" date="2020-04" db="EMBL/GenBank/DDBJ databases">
        <title>Genome Assembly and Annotation of Botryosphaeria dothidea sdau 11-99, a Latent Pathogen of Apple Fruit Ring Rot in China.</title>
        <authorList>
            <person name="Yu C."/>
            <person name="Diao Y."/>
            <person name="Lu Q."/>
            <person name="Zhao J."/>
            <person name="Cui S."/>
            <person name="Peng C."/>
            <person name="He B."/>
            <person name="Liu H."/>
        </authorList>
    </citation>
    <scope>NUCLEOTIDE SEQUENCE [LARGE SCALE GENOMIC DNA]</scope>
    <source>
        <strain evidence="3">Sdau11-99</strain>
    </source>
</reference>
<feature type="compositionally biased region" description="Polar residues" evidence="1">
    <location>
        <begin position="134"/>
        <end position="172"/>
    </location>
</feature>
<organism evidence="3 4">
    <name type="scientific">Botryosphaeria dothidea</name>
    <dbReference type="NCBI Taxonomy" id="55169"/>
    <lineage>
        <taxon>Eukaryota</taxon>
        <taxon>Fungi</taxon>
        <taxon>Dikarya</taxon>
        <taxon>Ascomycota</taxon>
        <taxon>Pezizomycotina</taxon>
        <taxon>Dothideomycetes</taxon>
        <taxon>Dothideomycetes incertae sedis</taxon>
        <taxon>Botryosphaeriales</taxon>
        <taxon>Botryosphaeriaceae</taxon>
        <taxon>Botryosphaeria</taxon>
    </lineage>
</organism>
<gene>
    <name evidence="3" type="ORF">GTA08_BOTSDO06030</name>
</gene>
<feature type="compositionally biased region" description="Polar residues" evidence="1">
    <location>
        <begin position="190"/>
        <end position="205"/>
    </location>
</feature>
<dbReference type="GO" id="GO:0016740">
    <property type="term" value="F:transferase activity"/>
    <property type="evidence" value="ECO:0007669"/>
    <property type="project" value="UniProtKB-KW"/>
</dbReference>
<evidence type="ECO:0000313" key="4">
    <source>
        <dbReference type="Proteomes" id="UP000572817"/>
    </source>
</evidence>
<proteinExistence type="predicted"/>
<keyword evidence="2" id="KW-0812">Transmembrane</keyword>
<feature type="compositionally biased region" description="Low complexity" evidence="1">
    <location>
        <begin position="51"/>
        <end position="62"/>
    </location>
</feature>
<dbReference type="OrthoDB" id="5383338at2759"/>
<dbReference type="Proteomes" id="UP000572817">
    <property type="component" value="Unassembled WGS sequence"/>
</dbReference>
<protein>
    <submittedName>
        <fullName evidence="3">Acetylserotonin methytransferase-like protein</fullName>
    </submittedName>
</protein>
<feature type="compositionally biased region" description="Polar residues" evidence="1">
    <location>
        <begin position="86"/>
        <end position="113"/>
    </location>
</feature>
<feature type="compositionally biased region" description="Pro residues" evidence="1">
    <location>
        <begin position="1"/>
        <end position="10"/>
    </location>
</feature>
<name>A0A8H4ITN5_9PEZI</name>
<feature type="transmembrane region" description="Helical" evidence="2">
    <location>
        <begin position="709"/>
        <end position="733"/>
    </location>
</feature>
<accession>A0A8H4ITN5</accession>
<feature type="compositionally biased region" description="Basic and acidic residues" evidence="1">
    <location>
        <begin position="33"/>
        <end position="47"/>
    </location>
</feature>
<sequence length="750" mass="80373">MSFQLFPPPPKKQRPINLKRPVQPSSPEPAVELLEHAKAPADFHELVIKVNSNPSSPISSPPQAHVGSSTTGKSQPKVTIPETTRRVSPNNSPQTRSRSSTLRSGDGRTTPNSDGVGRSPDTASPGQQPPPSGDSLSQANRQYTASPSFSEATTLVRNQSTATHRTKLSQASPKEEPVMRSIFPRYNPNLRLSQQPYRPTQSSPTDIPKDKISRKPYSPTFYAPHANVLRSGSAEEPYYTPKIELGALWDAANGKARPEARRTYALQMHCRKVSPDSSPIDGETFVFGSSPIQPFYSLEQALADRASGEPQPCEVLISRNNPTQPNAKSIPVAHIQIQTPPPHAPPPPPEAFYQRPDLIPQPTHITTIVPKLATLAALEAAAQSPRASDIASFDPKAESPQAAQLAAEAVAQCEARNACQLYHCAVAEPLMPPYETGKTATYELRHPTLGAFPVIVQGDVKRSLVAAAAATTNNTSRPTSPLSHLPTTITLLNPFAAPRAAGAPSPPPSHTRAGSPSRPPTPAPDEVLARLSLHTAALTVDAAAIAALGTDKSSPHAHAPHPHMIDVAVAAVLGALVAERRREGAALLGPPLGPAAPGASGTGTPGLVVYGGGQWPEQVVFEGPPTGAARRWPGVKGVDVREVLREKVRPWSWGWWWGEDAGKAEKRRVRREEKARKGKKGVVDIELGEVGRVVGVGKEEKKKGEETHWLLELVLILLTFAFKTVVFLVRLVLKVLGRLIVGVNRCAAKA</sequence>
<evidence type="ECO:0000256" key="2">
    <source>
        <dbReference type="SAM" id="Phobius"/>
    </source>
</evidence>
<evidence type="ECO:0000256" key="1">
    <source>
        <dbReference type="SAM" id="MobiDB-lite"/>
    </source>
</evidence>
<dbReference type="AlphaFoldDB" id="A0A8H4ITN5"/>